<dbReference type="GO" id="GO:0009002">
    <property type="term" value="F:serine-type D-Ala-D-Ala carboxypeptidase activity"/>
    <property type="evidence" value="ECO:0007669"/>
    <property type="project" value="InterPro"/>
</dbReference>
<name>A0A2M6W4X0_9BACT</name>
<sequence length="729" mass="80560">MTSSQKILGFLIIYSVLLVFPLSASALSAFDPHFIISDSQMRNNSNWSENDIQSFLQSKGSYLSKYSTVDVVDDKSKTAAGIIHSAAERYDIDPKVLLVTLQKEQSLIDDADPTSTQLDWATGYAVCDSCSTSDPKVLKHKGFATQVDDAAYTFDWYYKNKNAGNIKQMGVANSIDGTTVIPKTWATAFLYTYTPHLHGNENFWKIWQKWFSQNYPEGTLLKSASSSQIWLIQNGVKRKFDSLSALITRADPKLIITVPDTVLTAYGDGADIKLPNYSILKQNSNYYLLDYDTIRPFASYDVVKKLGYNPQEIVEVSATDISGYTTGKTITAEEYAPQGVIYKISDFSNQLYLVKNGVASPFLNEYVAKANYKDLTIETKTMADLKKMQISDQLINFKDGSLIKVAGSDDVYAIESGLKRKFESEKTFLVLGYSLSNVITVDRVSALMTPDGDLIYGDQAVDLSNLNLNSSSFAGDLAVNVKDLFGSKLPAYIVADYPSGQVISGKNIDTSRSIASFVKVLVANEVLAQGLDLNKTTVYETAKYNDDGYTISIANGAILKNKDILNAMLIGSYNNLSNATVGAVGLTNAQMVVKINARLKDWGADKTKITDTSGLDAGNVSTARDLLKIFTYITDQNTSLRTIMGKKRHDFYAGKQFSIVHTNSMSFDNVDYKVIATKTGFTDEAQSVLYLLIQSKKTNKWYSIVTLGDPNYANRFVESAQIAKWIANK</sequence>
<organism evidence="2 3">
    <name type="scientific">Candidatus Magasanikbacteria bacterium CG10_big_fil_rev_8_21_14_0_10_40_10</name>
    <dbReference type="NCBI Taxonomy" id="1974648"/>
    <lineage>
        <taxon>Bacteria</taxon>
        <taxon>Candidatus Magasanikiibacteriota</taxon>
    </lineage>
</organism>
<dbReference type="Pfam" id="PF00768">
    <property type="entry name" value="Peptidase_S11"/>
    <property type="match status" value="1"/>
</dbReference>
<accession>A0A2M6W4X0</accession>
<protein>
    <recommendedName>
        <fullName evidence="1">Peptidase S11 D-alanyl-D-alanine carboxypeptidase A N-terminal domain-containing protein</fullName>
    </recommendedName>
</protein>
<reference evidence="3" key="1">
    <citation type="submission" date="2017-09" db="EMBL/GenBank/DDBJ databases">
        <title>Depth-based differentiation of microbial function through sediment-hosted aquifers and enrichment of novel symbionts in the deep terrestrial subsurface.</title>
        <authorList>
            <person name="Probst A.J."/>
            <person name="Ladd B."/>
            <person name="Jarett J.K."/>
            <person name="Geller-Mcgrath D.E."/>
            <person name="Sieber C.M.K."/>
            <person name="Emerson J.B."/>
            <person name="Anantharaman K."/>
            <person name="Thomas B.C."/>
            <person name="Malmstrom R."/>
            <person name="Stieglmeier M."/>
            <person name="Klingl A."/>
            <person name="Woyke T."/>
            <person name="Ryan C.M."/>
            <person name="Banfield J.F."/>
        </authorList>
    </citation>
    <scope>NUCLEOTIDE SEQUENCE [LARGE SCALE GENOMIC DNA]</scope>
</reference>
<dbReference type="EMBL" id="PFBX01000005">
    <property type="protein sequence ID" value="PIT87831.1"/>
    <property type="molecule type" value="Genomic_DNA"/>
</dbReference>
<dbReference type="InterPro" id="IPR001967">
    <property type="entry name" value="Peptidase_S11_N"/>
</dbReference>
<dbReference type="InterPro" id="IPR012338">
    <property type="entry name" value="Beta-lactam/transpept-like"/>
</dbReference>
<dbReference type="Proteomes" id="UP000231183">
    <property type="component" value="Unassembled WGS sequence"/>
</dbReference>
<dbReference type="SUPFAM" id="SSF56601">
    <property type="entry name" value="beta-lactamase/transpeptidase-like"/>
    <property type="match status" value="1"/>
</dbReference>
<evidence type="ECO:0000259" key="1">
    <source>
        <dbReference type="Pfam" id="PF00768"/>
    </source>
</evidence>
<dbReference type="GO" id="GO:0006508">
    <property type="term" value="P:proteolysis"/>
    <property type="evidence" value="ECO:0007669"/>
    <property type="project" value="InterPro"/>
</dbReference>
<proteinExistence type="predicted"/>
<dbReference type="Gene3D" id="3.40.710.10">
    <property type="entry name" value="DD-peptidase/beta-lactamase superfamily"/>
    <property type="match status" value="1"/>
</dbReference>
<evidence type="ECO:0000313" key="3">
    <source>
        <dbReference type="Proteomes" id="UP000231183"/>
    </source>
</evidence>
<comment type="caution">
    <text evidence="2">The sequence shown here is derived from an EMBL/GenBank/DDBJ whole genome shotgun (WGS) entry which is preliminary data.</text>
</comment>
<feature type="domain" description="Peptidase S11 D-alanyl-D-alanine carboxypeptidase A N-terminal" evidence="1">
    <location>
        <begin position="491"/>
        <end position="706"/>
    </location>
</feature>
<evidence type="ECO:0000313" key="2">
    <source>
        <dbReference type="EMBL" id="PIT87831.1"/>
    </source>
</evidence>
<dbReference type="AlphaFoldDB" id="A0A2M6W4X0"/>
<gene>
    <name evidence="2" type="ORF">COU31_00680</name>
</gene>